<gene>
    <name evidence="1" type="ORF">LCGC14_2968610</name>
</gene>
<evidence type="ECO:0000313" key="1">
    <source>
        <dbReference type="EMBL" id="KKK65988.1"/>
    </source>
</evidence>
<proteinExistence type="predicted"/>
<sequence>MTKRVIKRMPDEMFLLGAYPTGVVMKTTNNKRVIDWLADDSEDHTGTDVLYAATDTEGTFEEIDGEQVQVLDKKVLKNPHANLRAYHTFSGWPEAGPPP</sequence>
<dbReference type="EMBL" id="LAZR01060294">
    <property type="protein sequence ID" value="KKK65988.1"/>
    <property type="molecule type" value="Genomic_DNA"/>
</dbReference>
<name>A0A0F8XB12_9ZZZZ</name>
<reference evidence="1" key="1">
    <citation type="journal article" date="2015" name="Nature">
        <title>Complex archaea that bridge the gap between prokaryotes and eukaryotes.</title>
        <authorList>
            <person name="Spang A."/>
            <person name="Saw J.H."/>
            <person name="Jorgensen S.L."/>
            <person name="Zaremba-Niedzwiedzka K."/>
            <person name="Martijn J."/>
            <person name="Lind A.E."/>
            <person name="van Eijk R."/>
            <person name="Schleper C."/>
            <person name="Guy L."/>
            <person name="Ettema T.J."/>
        </authorList>
    </citation>
    <scope>NUCLEOTIDE SEQUENCE</scope>
</reference>
<dbReference type="AlphaFoldDB" id="A0A0F8XB12"/>
<protein>
    <submittedName>
        <fullName evidence="1">Uncharacterized protein</fullName>
    </submittedName>
</protein>
<organism evidence="1">
    <name type="scientific">marine sediment metagenome</name>
    <dbReference type="NCBI Taxonomy" id="412755"/>
    <lineage>
        <taxon>unclassified sequences</taxon>
        <taxon>metagenomes</taxon>
        <taxon>ecological metagenomes</taxon>
    </lineage>
</organism>
<accession>A0A0F8XB12</accession>
<comment type="caution">
    <text evidence="1">The sequence shown here is derived from an EMBL/GenBank/DDBJ whole genome shotgun (WGS) entry which is preliminary data.</text>
</comment>